<protein>
    <submittedName>
        <fullName evidence="9">Cation diffusion facilitator family transporter</fullName>
    </submittedName>
</protein>
<dbReference type="KEGG" id="clg:Calag_0694"/>
<dbReference type="SUPFAM" id="SSF53146">
    <property type="entry name" value="Nitrogenase accessory factor-like"/>
    <property type="match status" value="1"/>
</dbReference>
<dbReference type="HOGENOM" id="CLU_013430_3_3_2"/>
<evidence type="ECO:0000256" key="2">
    <source>
        <dbReference type="ARBA" id="ARBA00022448"/>
    </source>
</evidence>
<keyword evidence="10" id="KW-1185">Reference proteome</keyword>
<dbReference type="Pfam" id="PF01545">
    <property type="entry name" value="Cation_efflux"/>
    <property type="match status" value="1"/>
</dbReference>
<evidence type="ECO:0000259" key="7">
    <source>
        <dbReference type="Pfam" id="PF01545"/>
    </source>
</evidence>
<evidence type="ECO:0000256" key="5">
    <source>
        <dbReference type="ARBA" id="ARBA00023136"/>
    </source>
</evidence>
<dbReference type="PANTHER" id="PTHR43840">
    <property type="entry name" value="MITOCHONDRIAL METAL TRANSPORTER 1-RELATED"/>
    <property type="match status" value="1"/>
</dbReference>
<evidence type="ECO:0000256" key="6">
    <source>
        <dbReference type="SAM" id="Phobius"/>
    </source>
</evidence>
<keyword evidence="4 6" id="KW-1133">Transmembrane helix</keyword>
<feature type="domain" description="Cation efflux protein transmembrane" evidence="7">
    <location>
        <begin position="12"/>
        <end position="201"/>
    </location>
</feature>
<dbReference type="Gene3D" id="3.30.70.1350">
    <property type="entry name" value="Cation efflux protein, cytoplasmic domain"/>
    <property type="match status" value="1"/>
</dbReference>
<evidence type="ECO:0000256" key="3">
    <source>
        <dbReference type="ARBA" id="ARBA00022692"/>
    </source>
</evidence>
<dbReference type="Gene3D" id="1.20.1510.10">
    <property type="entry name" value="Cation efflux protein transmembrane domain"/>
    <property type="match status" value="1"/>
</dbReference>
<dbReference type="InterPro" id="IPR058533">
    <property type="entry name" value="Cation_efflux_TM"/>
</dbReference>
<evidence type="ECO:0000256" key="4">
    <source>
        <dbReference type="ARBA" id="ARBA00022989"/>
    </source>
</evidence>
<reference evidence="10" key="1">
    <citation type="submission" date="2012-03" db="EMBL/GenBank/DDBJ databases">
        <title>Complete genome of Caldisphaera lagunensis DSM 15908.</title>
        <authorList>
            <person name="Lucas S."/>
            <person name="Copeland A."/>
            <person name="Lapidus A."/>
            <person name="Glavina del Rio T."/>
            <person name="Dalin E."/>
            <person name="Tice H."/>
            <person name="Bruce D."/>
            <person name="Goodwin L."/>
            <person name="Pitluck S."/>
            <person name="Peters L."/>
            <person name="Mikhailova N."/>
            <person name="Teshima H."/>
            <person name="Kyrpides N."/>
            <person name="Mavromatis K."/>
            <person name="Ivanova N."/>
            <person name="Brettin T."/>
            <person name="Detter J.C."/>
            <person name="Han C."/>
            <person name="Larimer F."/>
            <person name="Land M."/>
            <person name="Hauser L."/>
            <person name="Markowitz V."/>
            <person name="Cheng J.-F."/>
            <person name="Hugenholtz P."/>
            <person name="Woyke T."/>
            <person name="Wu D."/>
            <person name="Spring S."/>
            <person name="Schroeder M."/>
            <person name="Brambilla E."/>
            <person name="Klenk H.-P."/>
            <person name="Eisen J.A."/>
        </authorList>
    </citation>
    <scope>NUCLEOTIDE SEQUENCE [LARGE SCALE GENOMIC DNA]</scope>
    <source>
        <strain evidence="10">DSM 15908 / JCM 11604 / IC-154</strain>
    </source>
</reference>
<keyword evidence="2" id="KW-0813">Transport</keyword>
<feature type="transmembrane region" description="Helical" evidence="6">
    <location>
        <begin position="12"/>
        <end position="30"/>
    </location>
</feature>
<dbReference type="STRING" id="1056495.Calag_0694"/>
<dbReference type="RefSeq" id="WP_015232337.1">
    <property type="nucleotide sequence ID" value="NC_019791.1"/>
</dbReference>
<dbReference type="eggNOG" id="arCOG01475">
    <property type="taxonomic scope" value="Archaea"/>
</dbReference>
<dbReference type="GO" id="GO:0016020">
    <property type="term" value="C:membrane"/>
    <property type="evidence" value="ECO:0007669"/>
    <property type="project" value="UniProtKB-SubCell"/>
</dbReference>
<proteinExistence type="predicted"/>
<dbReference type="Pfam" id="PF16916">
    <property type="entry name" value="ZT_dimer"/>
    <property type="match status" value="1"/>
</dbReference>
<dbReference type="InParanoid" id="L0AAI2"/>
<dbReference type="InterPro" id="IPR050291">
    <property type="entry name" value="CDF_Transporter"/>
</dbReference>
<dbReference type="SUPFAM" id="SSF160240">
    <property type="entry name" value="Cation efflux protein cytoplasmic domain-like"/>
    <property type="match status" value="1"/>
</dbReference>
<dbReference type="GeneID" id="14211954"/>
<dbReference type="InterPro" id="IPR027470">
    <property type="entry name" value="Cation_efflux_CTD"/>
</dbReference>
<dbReference type="GO" id="GO:0008324">
    <property type="term" value="F:monoatomic cation transmembrane transporter activity"/>
    <property type="evidence" value="ECO:0007669"/>
    <property type="project" value="InterPro"/>
</dbReference>
<evidence type="ECO:0000313" key="9">
    <source>
        <dbReference type="EMBL" id="AFZ70439.1"/>
    </source>
</evidence>
<dbReference type="OrthoDB" id="8907at2157"/>
<dbReference type="NCBIfam" id="TIGR01297">
    <property type="entry name" value="CDF"/>
    <property type="match status" value="1"/>
</dbReference>
<sequence>MVNFSEGKKRSLIASFMYMILSLFKISLGYKFSSLVIVADGIHNIADILTGFAVYIGLFFAEKYPSEKFPFGLYKAENLASLFIAFAIAYAGYEIIMEFLFSKQGKIFMPFLLITIELISAIVTYWLTRYLISTPGIKLDAINAEGVHAFQDALTSIAVIIGVLGEWFSIKYLPLIIGIGIGVYILYQSYQIGRDSILTLLDMGDEKMMENIKNIVSNIEGVIGVHEIKVRKAGPFYFASMHLEAPPALSVKDADKLADIVEEKLRRALPSLLYVSIHVEPGSYTGKWKLALLEDENDSLADEISKVKKIKILDTQNKNIESIINDINLKQGNMSIISSMLKEKGVNAIIYAGKEKLLSLKAYGIEVYHTSEKDEKKVIDLFKEGKLNAD</sequence>
<evidence type="ECO:0000259" key="8">
    <source>
        <dbReference type="Pfam" id="PF16916"/>
    </source>
</evidence>
<dbReference type="AlphaFoldDB" id="L0AAI2"/>
<dbReference type="EMBL" id="CP003378">
    <property type="protein sequence ID" value="AFZ70439.1"/>
    <property type="molecule type" value="Genomic_DNA"/>
</dbReference>
<keyword evidence="5 6" id="KW-0472">Membrane</keyword>
<feature type="transmembrane region" description="Helical" evidence="6">
    <location>
        <begin position="170"/>
        <end position="187"/>
    </location>
</feature>
<feature type="transmembrane region" description="Helical" evidence="6">
    <location>
        <begin position="107"/>
        <end position="127"/>
    </location>
</feature>
<dbReference type="Gene3D" id="3.30.420.130">
    <property type="entry name" value="Dinitrogenase iron-molybdenum cofactor biosynthesis domain"/>
    <property type="match status" value="1"/>
</dbReference>
<dbReference type="SUPFAM" id="SSF161111">
    <property type="entry name" value="Cation efflux protein transmembrane domain-like"/>
    <property type="match status" value="1"/>
</dbReference>
<organism evidence="9 10">
    <name type="scientific">Caldisphaera lagunensis (strain DSM 15908 / JCM 11604 / ANMR 0165 / IC-154)</name>
    <dbReference type="NCBI Taxonomy" id="1056495"/>
    <lineage>
        <taxon>Archaea</taxon>
        <taxon>Thermoproteota</taxon>
        <taxon>Thermoprotei</taxon>
        <taxon>Acidilobales</taxon>
        <taxon>Caldisphaeraceae</taxon>
        <taxon>Caldisphaera</taxon>
    </lineage>
</organism>
<feature type="domain" description="Cation efflux protein cytoplasmic" evidence="8">
    <location>
        <begin position="206"/>
        <end position="281"/>
    </location>
</feature>
<dbReference type="InterPro" id="IPR036837">
    <property type="entry name" value="Cation_efflux_CTD_sf"/>
</dbReference>
<dbReference type="InterPro" id="IPR036105">
    <property type="entry name" value="DiNase_FeMo-co_biosyn_sf"/>
</dbReference>
<dbReference type="InterPro" id="IPR002524">
    <property type="entry name" value="Cation_efflux"/>
</dbReference>
<keyword evidence="3 6" id="KW-0812">Transmembrane</keyword>
<evidence type="ECO:0000256" key="1">
    <source>
        <dbReference type="ARBA" id="ARBA00004141"/>
    </source>
</evidence>
<comment type="subcellular location">
    <subcellularLocation>
        <location evidence="1">Membrane</location>
        <topology evidence="1">Multi-pass membrane protein</topology>
    </subcellularLocation>
</comment>
<name>L0AAI2_CALLD</name>
<evidence type="ECO:0000313" key="10">
    <source>
        <dbReference type="Proteomes" id="UP000010469"/>
    </source>
</evidence>
<dbReference type="PANTHER" id="PTHR43840:SF15">
    <property type="entry name" value="MITOCHONDRIAL METAL TRANSPORTER 1-RELATED"/>
    <property type="match status" value="1"/>
</dbReference>
<dbReference type="InterPro" id="IPR027469">
    <property type="entry name" value="Cation_efflux_TMD_sf"/>
</dbReference>
<accession>L0AAI2</accession>
<gene>
    <name evidence="9" type="ordered locus">Calag_0694</name>
</gene>
<feature type="transmembrane region" description="Helical" evidence="6">
    <location>
        <begin position="42"/>
        <end position="61"/>
    </location>
</feature>
<feature type="transmembrane region" description="Helical" evidence="6">
    <location>
        <begin position="82"/>
        <end position="101"/>
    </location>
</feature>
<dbReference type="Proteomes" id="UP000010469">
    <property type="component" value="Chromosome"/>
</dbReference>